<name>A0A5M6CVS5_9FLAO</name>
<dbReference type="InterPro" id="IPR037473">
    <property type="entry name" value="Lcp-like"/>
</dbReference>
<dbReference type="RefSeq" id="WP_150009336.1">
    <property type="nucleotide sequence ID" value="NZ_VWSG01000001.1"/>
</dbReference>
<dbReference type="AlphaFoldDB" id="A0A5M6CVS5"/>
<reference evidence="2 3" key="1">
    <citation type="submission" date="2019-09" db="EMBL/GenBank/DDBJ databases">
        <title>Genome sequence and assembly of Flavobacterium sp.</title>
        <authorList>
            <person name="Chhetri G."/>
        </authorList>
    </citation>
    <scope>NUCLEOTIDE SEQUENCE [LARGE SCALE GENOMIC DNA]</scope>
    <source>
        <strain evidence="2 3">SNL9</strain>
    </source>
</reference>
<comment type="caution">
    <text evidence="2">The sequence shown here is derived from an EMBL/GenBank/DDBJ whole genome shotgun (WGS) entry which is preliminary data.</text>
</comment>
<organism evidence="2 3">
    <name type="scientific">Paenimyroides baculatum</name>
    <dbReference type="NCBI Taxonomy" id="2608000"/>
    <lineage>
        <taxon>Bacteria</taxon>
        <taxon>Pseudomonadati</taxon>
        <taxon>Bacteroidota</taxon>
        <taxon>Flavobacteriia</taxon>
        <taxon>Flavobacteriales</taxon>
        <taxon>Flavobacteriaceae</taxon>
        <taxon>Paenimyroides</taxon>
    </lineage>
</organism>
<gene>
    <name evidence="2" type="ORF">F0460_00370</name>
</gene>
<dbReference type="EMBL" id="VWSG01000001">
    <property type="protein sequence ID" value="KAA5538092.1"/>
    <property type="molecule type" value="Genomic_DNA"/>
</dbReference>
<evidence type="ECO:0000259" key="1">
    <source>
        <dbReference type="Pfam" id="PF09995"/>
    </source>
</evidence>
<protein>
    <submittedName>
        <fullName evidence="2">DUF2236 domain-containing protein</fullName>
    </submittedName>
</protein>
<sequence>MKFPERYITENNNSFSSYWKPTNHNLLPKLLPKVSLEESEQLIPLYFQVDELGDTVAKEYFTNKRFGEAIGMLHRDFSMHPSNKQNLSEATQELFKQLTDIPTWVNFDLINLAATYCNRCGTSALSVLRNYCLMGGYESSAINKPLIFTQALHKGAVKRLADTVDFWMNVTIVNGLKPQQKGIYSILTTRLIHSYSRLHIEKSTAWKPQLWGRPINLWDMLATNLGFSIAFMDGLSKLKLPPTNEEFLAVLHLWKYVGYLLGIPLELLPDTGEEAAKQLYLWSKTQKGIDQDSKDLAYALYEEPKMVSFTNNSFMKWFVQKTNIGYNEVLLGAESRSALGLPYSKGKYWILLLNNINQYFDKRAKSNPKSYIKIALRGRKQQEDVWDLYRKEKKQ</sequence>
<keyword evidence="3" id="KW-1185">Reference proteome</keyword>
<dbReference type="Pfam" id="PF09995">
    <property type="entry name" value="MPAB_Lcp_cat"/>
    <property type="match status" value="1"/>
</dbReference>
<dbReference type="GO" id="GO:0016491">
    <property type="term" value="F:oxidoreductase activity"/>
    <property type="evidence" value="ECO:0007669"/>
    <property type="project" value="InterPro"/>
</dbReference>
<accession>A0A5M6CVS5</accession>
<dbReference type="InterPro" id="IPR018713">
    <property type="entry name" value="MPAB/Lcp_cat_dom"/>
</dbReference>
<dbReference type="Proteomes" id="UP000325141">
    <property type="component" value="Unassembled WGS sequence"/>
</dbReference>
<feature type="domain" description="ER-bound oxygenase mpaB/mpaB'/Rubber oxygenase catalytic" evidence="1">
    <location>
        <begin position="153"/>
        <end position="345"/>
    </location>
</feature>
<evidence type="ECO:0000313" key="3">
    <source>
        <dbReference type="Proteomes" id="UP000325141"/>
    </source>
</evidence>
<dbReference type="PANTHER" id="PTHR37539:SF1">
    <property type="entry name" value="ER-BOUND OXYGENASE MPAB_MPAB'_RUBBER OXYGENASE CATALYTIC DOMAIN-CONTAINING PROTEIN"/>
    <property type="match status" value="1"/>
</dbReference>
<evidence type="ECO:0000313" key="2">
    <source>
        <dbReference type="EMBL" id="KAA5538092.1"/>
    </source>
</evidence>
<proteinExistence type="predicted"/>
<dbReference type="PANTHER" id="PTHR37539">
    <property type="entry name" value="SECRETED PROTEIN-RELATED"/>
    <property type="match status" value="1"/>
</dbReference>